<evidence type="ECO:0000256" key="1">
    <source>
        <dbReference type="ARBA" id="ARBA00022729"/>
    </source>
</evidence>
<dbReference type="GO" id="GO:0016787">
    <property type="term" value="F:hydrolase activity"/>
    <property type="evidence" value="ECO:0007669"/>
    <property type="project" value="UniProtKB-KW"/>
</dbReference>
<name>A0A6B0VI63_9EURY</name>
<dbReference type="Gene3D" id="3.20.20.80">
    <property type="entry name" value="Glycosidases"/>
    <property type="match status" value="1"/>
</dbReference>
<dbReference type="InterPro" id="IPR017853">
    <property type="entry name" value="GH"/>
</dbReference>
<organism evidence="3 4">
    <name type="scientific">Natronorubrum halalkaliphilum</name>
    <dbReference type="NCBI Taxonomy" id="2691917"/>
    <lineage>
        <taxon>Archaea</taxon>
        <taxon>Methanobacteriati</taxon>
        <taxon>Methanobacteriota</taxon>
        <taxon>Stenosarchaea group</taxon>
        <taxon>Halobacteria</taxon>
        <taxon>Halobacteriales</taxon>
        <taxon>Natrialbaceae</taxon>
        <taxon>Natronorubrum</taxon>
    </lineage>
</organism>
<dbReference type="Pfam" id="PF13620">
    <property type="entry name" value="CarboxypepD_reg"/>
    <property type="match status" value="1"/>
</dbReference>
<dbReference type="Gene3D" id="2.60.40.10">
    <property type="entry name" value="Immunoglobulins"/>
    <property type="match status" value="1"/>
</dbReference>
<dbReference type="Pfam" id="PF02638">
    <property type="entry name" value="GHL10"/>
    <property type="match status" value="1"/>
</dbReference>
<dbReference type="EMBL" id="WUYX01000002">
    <property type="protein sequence ID" value="MXV60492.1"/>
    <property type="molecule type" value="Genomic_DNA"/>
</dbReference>
<dbReference type="SUPFAM" id="SSF51445">
    <property type="entry name" value="(Trans)glycosidases"/>
    <property type="match status" value="1"/>
</dbReference>
<dbReference type="InterPro" id="IPR013783">
    <property type="entry name" value="Ig-like_fold"/>
</dbReference>
<protein>
    <submittedName>
        <fullName evidence="3">Family 10 glycosylhydrolase</fullName>
    </submittedName>
</protein>
<feature type="domain" description="Glycosyl hydrolase-like 10" evidence="2">
    <location>
        <begin position="3"/>
        <end position="285"/>
    </location>
</feature>
<accession>A0A6B0VI63</accession>
<keyword evidence="3" id="KW-0378">Hydrolase</keyword>
<dbReference type="InterPro" id="IPR003790">
    <property type="entry name" value="GHL10"/>
</dbReference>
<dbReference type="PANTHER" id="PTHR43405:SF1">
    <property type="entry name" value="GLYCOSYL HYDROLASE DIGH"/>
    <property type="match status" value="1"/>
</dbReference>
<evidence type="ECO:0000313" key="3">
    <source>
        <dbReference type="EMBL" id="MXV60492.1"/>
    </source>
</evidence>
<dbReference type="Proteomes" id="UP000434101">
    <property type="component" value="Unassembled WGS sequence"/>
</dbReference>
<dbReference type="AlphaFoldDB" id="A0A6B0VI63"/>
<dbReference type="SUPFAM" id="SSF49452">
    <property type="entry name" value="Starch-binding domain-like"/>
    <property type="match status" value="1"/>
</dbReference>
<dbReference type="InterPro" id="IPR052177">
    <property type="entry name" value="Divisome_Glycosyl_Hydrolase"/>
</dbReference>
<keyword evidence="4" id="KW-1185">Reference proteome</keyword>
<sequence length="487" mass="54326">MEELRAFWVDGFNEGIYNEDEVADLVAAAAESNHNAIIAQVVRRGDCFCNDALPPRTDAPIADDFDPLESLVATAHEADLEVHAWMNVNTMWNQAEPPEADDHPFNTHGPGTEDPWHSIREDGEEHFADNYFFDPGHPGVADYLVDSACSLVDNYDIDGVNLDYVRYPDHNLEIGSSSWGYNETALERFQNETGRDDVPDADDEEWSQWRRDQVTNLVRRIYLETAELDPEICLSANTITYGFGPEQQGGWESSRTYAEVLQDWRAWMEEGIIDLNVPMNYKRDWDDDQADMYRQWNEFIADHQYDRHAVVGSAIYLNDVSDTVDQIRAALAETDAGNRTVGWVGYSYATPDLKTFEGERGADESRDALADAVTADSPDGEAPVFAESASVPERTWKTRPETGHVGGTVSVRDGDPVTGLEVTVKQRNETVATTTTTGNGWFGVVDLSPGRYRVELPASETRGRRVKHVTVDAGAVADLEFTLQGTA</sequence>
<evidence type="ECO:0000259" key="2">
    <source>
        <dbReference type="Pfam" id="PF02638"/>
    </source>
</evidence>
<proteinExistence type="predicted"/>
<gene>
    <name evidence="3" type="ORF">GS429_00080</name>
</gene>
<keyword evidence="1" id="KW-0732">Signal</keyword>
<dbReference type="PANTHER" id="PTHR43405">
    <property type="entry name" value="GLYCOSYL HYDROLASE DIGH"/>
    <property type="match status" value="1"/>
</dbReference>
<dbReference type="InterPro" id="IPR013784">
    <property type="entry name" value="Carb-bd-like_fold"/>
</dbReference>
<dbReference type="GO" id="GO:0030246">
    <property type="term" value="F:carbohydrate binding"/>
    <property type="evidence" value="ECO:0007669"/>
    <property type="project" value="InterPro"/>
</dbReference>
<evidence type="ECO:0000313" key="4">
    <source>
        <dbReference type="Proteomes" id="UP000434101"/>
    </source>
</evidence>
<comment type="caution">
    <text evidence="3">The sequence shown here is derived from an EMBL/GenBank/DDBJ whole genome shotgun (WGS) entry which is preliminary data.</text>
</comment>
<reference evidence="3 4" key="1">
    <citation type="submission" date="2020-01" db="EMBL/GenBank/DDBJ databases">
        <title>Natronorubrum sp. JWXQ-INN 674 isolated from Inner Mongolia Autonomous Region of China.</title>
        <authorList>
            <person name="Xue Q."/>
        </authorList>
    </citation>
    <scope>NUCLEOTIDE SEQUENCE [LARGE SCALE GENOMIC DNA]</scope>
    <source>
        <strain evidence="3 4">JWXQ-INN-674</strain>
    </source>
</reference>